<reference evidence="1 2" key="1">
    <citation type="journal article" date="2015" name="Nature">
        <title>rRNA introns, odd ribosomes, and small enigmatic genomes across a large radiation of phyla.</title>
        <authorList>
            <person name="Brown C.T."/>
            <person name="Hug L.A."/>
            <person name="Thomas B.C."/>
            <person name="Sharon I."/>
            <person name="Castelle C.J."/>
            <person name="Singh A."/>
            <person name="Wilkins M.J."/>
            <person name="Williams K.H."/>
            <person name="Banfield J.F."/>
        </authorList>
    </citation>
    <scope>NUCLEOTIDE SEQUENCE [LARGE SCALE GENOMIC DNA]</scope>
</reference>
<evidence type="ECO:0000313" key="1">
    <source>
        <dbReference type="EMBL" id="KKS84856.1"/>
    </source>
</evidence>
<gene>
    <name evidence="1" type="ORF">UV59_C0013G0034</name>
</gene>
<comment type="caution">
    <text evidence="1">The sequence shown here is derived from an EMBL/GenBank/DDBJ whole genome shotgun (WGS) entry which is preliminary data.</text>
</comment>
<evidence type="ECO:0000313" key="2">
    <source>
        <dbReference type="Proteomes" id="UP000034543"/>
    </source>
</evidence>
<organism evidence="1 2">
    <name type="scientific">Candidatus Gottesmanbacteria bacterium GW2011_GWA1_43_11</name>
    <dbReference type="NCBI Taxonomy" id="1618436"/>
    <lineage>
        <taxon>Bacteria</taxon>
        <taxon>Candidatus Gottesmaniibacteriota</taxon>
    </lineage>
</organism>
<proteinExistence type="predicted"/>
<accession>A0A0G1EPA3</accession>
<dbReference type="Proteomes" id="UP000034543">
    <property type="component" value="Unassembled WGS sequence"/>
</dbReference>
<name>A0A0G1EPA3_9BACT</name>
<dbReference type="AlphaFoldDB" id="A0A0G1EPA3"/>
<dbReference type="EMBL" id="LCFB01000013">
    <property type="protein sequence ID" value="KKS84856.1"/>
    <property type="molecule type" value="Genomic_DNA"/>
</dbReference>
<protein>
    <submittedName>
        <fullName evidence="1">Uncharacterized protein</fullName>
    </submittedName>
</protein>
<sequence>MVFMKIENGASVEIQKSINPRISKASRVIWIALTSFGLIVGADKLLESLNSQTITNNDESTPIMTGDAHSQLSHLDIIGSGADTPNDAPNIDARNRDIVIHTGSSVPSN</sequence>